<accession>A0AAN7GPH6</accession>
<feature type="compositionally biased region" description="Basic and acidic residues" evidence="1">
    <location>
        <begin position="37"/>
        <end position="86"/>
    </location>
</feature>
<dbReference type="AlphaFoldDB" id="A0AAN7GPH6"/>
<feature type="region of interest" description="Disordered" evidence="1">
    <location>
        <begin position="30"/>
        <end position="86"/>
    </location>
</feature>
<proteinExistence type="predicted"/>
<dbReference type="Proteomes" id="UP001345219">
    <property type="component" value="Chromosome 19"/>
</dbReference>
<comment type="caution">
    <text evidence="2">The sequence shown here is derived from an EMBL/GenBank/DDBJ whole genome shotgun (WGS) entry which is preliminary data.</text>
</comment>
<protein>
    <submittedName>
        <fullName evidence="2">Uncharacterized protein</fullName>
    </submittedName>
</protein>
<gene>
    <name evidence="2" type="ORF">SAY87_024602</name>
</gene>
<sequence>MAIVVRQNGRENCGPLRALRDLQEAFSSRRLFPTTREAQRGADETESMDRHSREREKRGPCLEFSVRREREGEAREREERRMDVAR</sequence>
<reference evidence="2 3" key="1">
    <citation type="journal article" date="2023" name="Hortic Res">
        <title>Pangenome of water caltrop reveals structural variations and asymmetric subgenome divergence after allopolyploidization.</title>
        <authorList>
            <person name="Zhang X."/>
            <person name="Chen Y."/>
            <person name="Wang L."/>
            <person name="Yuan Y."/>
            <person name="Fang M."/>
            <person name="Shi L."/>
            <person name="Lu R."/>
            <person name="Comes H.P."/>
            <person name="Ma Y."/>
            <person name="Chen Y."/>
            <person name="Huang G."/>
            <person name="Zhou Y."/>
            <person name="Zheng Z."/>
            <person name="Qiu Y."/>
        </authorList>
    </citation>
    <scope>NUCLEOTIDE SEQUENCE [LARGE SCALE GENOMIC DNA]</scope>
    <source>
        <tissue evidence="2">Roots</tissue>
    </source>
</reference>
<name>A0AAN7GPH6_9MYRT</name>
<evidence type="ECO:0000313" key="2">
    <source>
        <dbReference type="EMBL" id="KAK4741014.1"/>
    </source>
</evidence>
<organism evidence="2 3">
    <name type="scientific">Trapa incisa</name>
    <dbReference type="NCBI Taxonomy" id="236973"/>
    <lineage>
        <taxon>Eukaryota</taxon>
        <taxon>Viridiplantae</taxon>
        <taxon>Streptophyta</taxon>
        <taxon>Embryophyta</taxon>
        <taxon>Tracheophyta</taxon>
        <taxon>Spermatophyta</taxon>
        <taxon>Magnoliopsida</taxon>
        <taxon>eudicotyledons</taxon>
        <taxon>Gunneridae</taxon>
        <taxon>Pentapetalae</taxon>
        <taxon>rosids</taxon>
        <taxon>malvids</taxon>
        <taxon>Myrtales</taxon>
        <taxon>Lythraceae</taxon>
        <taxon>Trapa</taxon>
    </lineage>
</organism>
<dbReference type="EMBL" id="JAXIOK010000024">
    <property type="protein sequence ID" value="KAK4741014.1"/>
    <property type="molecule type" value="Genomic_DNA"/>
</dbReference>
<evidence type="ECO:0000256" key="1">
    <source>
        <dbReference type="SAM" id="MobiDB-lite"/>
    </source>
</evidence>
<evidence type="ECO:0000313" key="3">
    <source>
        <dbReference type="Proteomes" id="UP001345219"/>
    </source>
</evidence>
<keyword evidence="3" id="KW-1185">Reference proteome</keyword>